<keyword evidence="2" id="KW-0812">Transmembrane</keyword>
<accession>A0A941EP05</accession>
<dbReference type="Proteomes" id="UP000675781">
    <property type="component" value="Unassembled WGS sequence"/>
</dbReference>
<protein>
    <recommendedName>
        <fullName evidence="5">Capsular polysaccharide biosynthesis protein</fullName>
    </recommendedName>
</protein>
<evidence type="ECO:0000313" key="3">
    <source>
        <dbReference type="EMBL" id="MBR7835232.1"/>
    </source>
</evidence>
<organism evidence="3 4">
    <name type="scientific">Actinospica durhamensis</name>
    <dbReference type="NCBI Taxonomy" id="1508375"/>
    <lineage>
        <taxon>Bacteria</taxon>
        <taxon>Bacillati</taxon>
        <taxon>Actinomycetota</taxon>
        <taxon>Actinomycetes</taxon>
        <taxon>Catenulisporales</taxon>
        <taxon>Actinospicaceae</taxon>
        <taxon>Actinospica</taxon>
    </lineage>
</organism>
<comment type="caution">
    <text evidence="3">The sequence shown here is derived from an EMBL/GenBank/DDBJ whole genome shotgun (WGS) entry which is preliminary data.</text>
</comment>
<evidence type="ECO:0000256" key="1">
    <source>
        <dbReference type="SAM" id="MobiDB-lite"/>
    </source>
</evidence>
<evidence type="ECO:0000256" key="2">
    <source>
        <dbReference type="SAM" id="Phobius"/>
    </source>
</evidence>
<reference evidence="3" key="1">
    <citation type="submission" date="2021-04" db="EMBL/GenBank/DDBJ databases">
        <title>Genome based classification of Actinospica acidithermotolerans sp. nov., an actinobacterium isolated from an Indonesian hot spring.</title>
        <authorList>
            <person name="Kusuma A.B."/>
            <person name="Putra K.E."/>
            <person name="Nafisah S."/>
            <person name="Loh J."/>
            <person name="Nouioui I."/>
            <person name="Goodfellow M."/>
        </authorList>
    </citation>
    <scope>NUCLEOTIDE SEQUENCE</scope>
    <source>
        <strain evidence="3">CSCA 57</strain>
    </source>
</reference>
<name>A0A941EP05_9ACTN</name>
<keyword evidence="4" id="KW-1185">Reference proteome</keyword>
<proteinExistence type="predicted"/>
<feature type="transmembrane region" description="Helical" evidence="2">
    <location>
        <begin position="12"/>
        <end position="32"/>
    </location>
</feature>
<keyword evidence="2" id="KW-1133">Transmembrane helix</keyword>
<dbReference type="EMBL" id="JAGSOG010000087">
    <property type="protein sequence ID" value="MBR7835232.1"/>
    <property type="molecule type" value="Genomic_DNA"/>
</dbReference>
<gene>
    <name evidence="3" type="ORF">KDL01_18305</name>
</gene>
<dbReference type="AlphaFoldDB" id="A0A941EP05"/>
<keyword evidence="2" id="KW-0472">Membrane</keyword>
<evidence type="ECO:0000313" key="4">
    <source>
        <dbReference type="Proteomes" id="UP000675781"/>
    </source>
</evidence>
<evidence type="ECO:0008006" key="5">
    <source>
        <dbReference type="Google" id="ProtNLM"/>
    </source>
</evidence>
<feature type="region of interest" description="Disordered" evidence="1">
    <location>
        <begin position="199"/>
        <end position="219"/>
    </location>
</feature>
<feature type="transmembrane region" description="Helical" evidence="2">
    <location>
        <begin position="176"/>
        <end position="195"/>
    </location>
</feature>
<sequence>MTFQEVLTAVRARWYAALAVLLCVAAVGYLAIREKPLYQASAVVALVPPKEPSVPNTLAAASPSLAAVGVAVDDLLTSASQAASLRALGVTDQFAVAPRNNGTSETPAYRVPSELITVTGSDPDAVQQEAGILVQAYGAGLSSIQADAGVVASVRITDDTLAPPTTLRLRGSRSRGALGVALLGFGAAVAVGIRLRRKGSRGTPEWERNTSTEEVDALV</sequence>
<dbReference type="RefSeq" id="WP_212529723.1">
    <property type="nucleotide sequence ID" value="NZ_JAGSOG010000087.1"/>
</dbReference>